<reference evidence="3" key="1">
    <citation type="journal article" date="2017" name="Proc. Natl. Acad. Sci. U.S.A.">
        <title>Simulation of Deepwater Horizon oil plume reveals substrate specialization within a complex community of hydrocarbon degraders.</title>
        <authorList>
            <person name="Hu P."/>
            <person name="Dubinsky E.A."/>
            <person name="Probst A.J."/>
            <person name="Wang J."/>
            <person name="Sieber C.M.K."/>
            <person name="Tom L.M."/>
            <person name="Gardinali P."/>
            <person name="Banfield J.F."/>
            <person name="Atlas R.M."/>
            <person name="Andersen G.L."/>
        </authorList>
    </citation>
    <scope>NUCLEOTIDE SEQUENCE [LARGE SCALE GENOMIC DNA]</scope>
</reference>
<dbReference type="EMBL" id="MAAF01000025">
    <property type="protein sequence ID" value="OUR83883.1"/>
    <property type="molecule type" value="Genomic_DNA"/>
</dbReference>
<comment type="caution">
    <text evidence="2">The sequence shown here is derived from an EMBL/GenBank/DDBJ whole genome shotgun (WGS) entry which is preliminary data.</text>
</comment>
<feature type="transmembrane region" description="Helical" evidence="1">
    <location>
        <begin position="58"/>
        <end position="81"/>
    </location>
</feature>
<name>A0A1Y5EME2_COLPS</name>
<keyword evidence="1" id="KW-0812">Transmembrane</keyword>
<dbReference type="AlphaFoldDB" id="A0A1Y5EME2"/>
<evidence type="ECO:0000313" key="2">
    <source>
        <dbReference type="EMBL" id="OUR83883.1"/>
    </source>
</evidence>
<feature type="transmembrane region" description="Helical" evidence="1">
    <location>
        <begin position="34"/>
        <end position="52"/>
    </location>
</feature>
<evidence type="ECO:0000313" key="3">
    <source>
        <dbReference type="Proteomes" id="UP000243053"/>
    </source>
</evidence>
<accession>A0A1Y5EME2</accession>
<proteinExistence type="predicted"/>
<keyword evidence="1" id="KW-0472">Membrane</keyword>
<sequence length="87" mass="9259">MPTNKHKRKASAHSKTKAVKSFQSSGLITSHPKAFAIGGLFFVALGLYLLAFESQNNAMFGVAMLSLIAGGATTIYANFAVPKKKID</sequence>
<keyword evidence="1" id="KW-1133">Transmembrane helix</keyword>
<protein>
    <submittedName>
        <fullName evidence="2">Uncharacterized protein</fullName>
    </submittedName>
</protein>
<gene>
    <name evidence="2" type="ORF">A9Q75_04500</name>
</gene>
<evidence type="ECO:0000256" key="1">
    <source>
        <dbReference type="SAM" id="Phobius"/>
    </source>
</evidence>
<organism evidence="2 3">
    <name type="scientific">Colwellia psychrerythraea</name>
    <name type="common">Vibrio psychroerythus</name>
    <dbReference type="NCBI Taxonomy" id="28229"/>
    <lineage>
        <taxon>Bacteria</taxon>
        <taxon>Pseudomonadati</taxon>
        <taxon>Pseudomonadota</taxon>
        <taxon>Gammaproteobacteria</taxon>
        <taxon>Alteromonadales</taxon>
        <taxon>Colwelliaceae</taxon>
        <taxon>Colwellia</taxon>
    </lineage>
</organism>
<dbReference type="Proteomes" id="UP000243053">
    <property type="component" value="Unassembled WGS sequence"/>
</dbReference>